<comment type="caution">
    <text evidence="1">The sequence shown here is derived from an EMBL/GenBank/DDBJ whole genome shotgun (WGS) entry which is preliminary data.</text>
</comment>
<sequence>MLLLKALRQPTTGFTLLGAHQVGTISEFSSTSDTMKLSMPTTIIYYALPKHRIADYTDKLKSFCQHVLLVYTREKPGSLALVSANENLTQNYSLAFNEVIVQGTIRTVV</sequence>
<evidence type="ECO:0000313" key="1">
    <source>
        <dbReference type="EMBL" id="KAG5445427.1"/>
    </source>
</evidence>
<gene>
    <name evidence="1" type="ORF">CSKR_103760</name>
</gene>
<reference evidence="1 2" key="1">
    <citation type="journal article" date="2018" name="Biotechnol. Adv.">
        <title>Improved genomic resources and new bioinformatic workflow for the carcinogenic parasite Clonorchis sinensis: Biotechnological implications.</title>
        <authorList>
            <person name="Wang D."/>
            <person name="Korhonen P.K."/>
            <person name="Gasser R.B."/>
            <person name="Young N.D."/>
        </authorList>
    </citation>
    <scope>NUCLEOTIDE SEQUENCE [LARGE SCALE GENOMIC DNA]</scope>
    <source>
        <strain evidence="1">Cs-k2</strain>
    </source>
</reference>
<protein>
    <submittedName>
        <fullName evidence="1">Uncharacterized protein</fullName>
    </submittedName>
</protein>
<dbReference type="Proteomes" id="UP000286415">
    <property type="component" value="Unassembled WGS sequence"/>
</dbReference>
<organism evidence="1 2">
    <name type="scientific">Clonorchis sinensis</name>
    <name type="common">Chinese liver fluke</name>
    <dbReference type="NCBI Taxonomy" id="79923"/>
    <lineage>
        <taxon>Eukaryota</taxon>
        <taxon>Metazoa</taxon>
        <taxon>Spiralia</taxon>
        <taxon>Lophotrochozoa</taxon>
        <taxon>Platyhelminthes</taxon>
        <taxon>Trematoda</taxon>
        <taxon>Digenea</taxon>
        <taxon>Opisthorchiida</taxon>
        <taxon>Opisthorchiata</taxon>
        <taxon>Opisthorchiidae</taxon>
        <taxon>Clonorchis</taxon>
    </lineage>
</organism>
<evidence type="ECO:0000313" key="2">
    <source>
        <dbReference type="Proteomes" id="UP000286415"/>
    </source>
</evidence>
<dbReference type="AlphaFoldDB" id="A0A3R7G4L3"/>
<name>A0A3R7G4L3_CLOSI</name>
<proteinExistence type="predicted"/>
<dbReference type="EMBL" id="NIRI02000056">
    <property type="protein sequence ID" value="KAG5445427.1"/>
    <property type="molecule type" value="Genomic_DNA"/>
</dbReference>
<keyword evidence="2" id="KW-1185">Reference proteome</keyword>
<reference evidence="1 2" key="2">
    <citation type="journal article" date="2021" name="Genomics">
        <title>High-quality reference genome for Clonorchis sinensis.</title>
        <authorList>
            <person name="Young N.D."/>
            <person name="Stroehlein A.J."/>
            <person name="Kinkar L."/>
            <person name="Wang T."/>
            <person name="Sohn W.M."/>
            <person name="Chang B.C.H."/>
            <person name="Kaur P."/>
            <person name="Weisz D."/>
            <person name="Dudchenko O."/>
            <person name="Aiden E.L."/>
            <person name="Korhonen P.K."/>
            <person name="Gasser R.B."/>
        </authorList>
    </citation>
    <scope>NUCLEOTIDE SEQUENCE [LARGE SCALE GENOMIC DNA]</scope>
    <source>
        <strain evidence="1">Cs-k2</strain>
    </source>
</reference>
<accession>A0A3R7G4L3</accession>
<dbReference type="InParanoid" id="A0A3R7G4L3"/>